<comment type="pathway">
    <text evidence="5">Amino-acid biosynthesis; D-alanine biosynthesis; D-alanine from L-alanine: step 1/1.</text>
</comment>
<feature type="binding site" evidence="5 7">
    <location>
        <position position="130"/>
    </location>
    <ligand>
        <name>substrate</name>
    </ligand>
</feature>
<keyword evidence="4 5" id="KW-0413">Isomerase</keyword>
<evidence type="ECO:0000256" key="6">
    <source>
        <dbReference type="PIRSR" id="PIRSR600821-50"/>
    </source>
</evidence>
<dbReference type="SMART" id="SM01005">
    <property type="entry name" value="Ala_racemase_C"/>
    <property type="match status" value="1"/>
</dbReference>
<dbReference type="Pfam" id="PF00842">
    <property type="entry name" value="Ala_racemase_C"/>
    <property type="match status" value="1"/>
</dbReference>
<organism evidence="8">
    <name type="scientific">Oxalobacter aliiformigenes</name>
    <dbReference type="NCBI Taxonomy" id="2946593"/>
    <lineage>
        <taxon>Bacteria</taxon>
        <taxon>Pseudomonadati</taxon>
        <taxon>Pseudomonadota</taxon>
        <taxon>Betaproteobacteria</taxon>
        <taxon>Burkholderiales</taxon>
        <taxon>Oxalobacteraceae</taxon>
        <taxon>Oxalobacter</taxon>
    </lineage>
</organism>
<dbReference type="EC" id="5.1.1.1" evidence="5"/>
<evidence type="ECO:0000256" key="3">
    <source>
        <dbReference type="ARBA" id="ARBA00022898"/>
    </source>
</evidence>
<dbReference type="Pfam" id="PF01168">
    <property type="entry name" value="Ala_racemase_N"/>
    <property type="match status" value="1"/>
</dbReference>
<dbReference type="EMBL" id="CP098251">
    <property type="protein sequence ID" value="WAV92203.1"/>
    <property type="molecule type" value="Genomic_DNA"/>
</dbReference>
<gene>
    <name evidence="8" type="primary">alr</name>
    <name evidence="8" type="ORF">NB646_06930</name>
</gene>
<dbReference type="FunFam" id="3.20.20.10:FF:000002">
    <property type="entry name" value="Alanine racemase"/>
    <property type="match status" value="1"/>
</dbReference>
<reference evidence="8" key="1">
    <citation type="journal article" date="2022" name="Front. Microbiol.">
        <title>New perspectives on an old grouping: The genomic and phenotypic variability of Oxalobacter formigenes and the implications for calcium oxalate stone prevention.</title>
        <authorList>
            <person name="Chmiel J.A."/>
            <person name="Carr C."/>
            <person name="Stuivenberg G.A."/>
            <person name="Venema R."/>
            <person name="Chanyi R.M."/>
            <person name="Al K.F."/>
            <person name="Giguere D."/>
            <person name="Say H."/>
            <person name="Akouris P.P."/>
            <person name="Dominguez Romero S.A."/>
            <person name="Kwong A."/>
            <person name="Tai V."/>
            <person name="Koval S.F."/>
            <person name="Razvi H."/>
            <person name="Bjazevic J."/>
            <person name="Burton J.P."/>
        </authorList>
    </citation>
    <scope>NUCLEOTIDE SEQUENCE</scope>
    <source>
        <strain evidence="8">OxK</strain>
    </source>
</reference>
<comment type="similarity">
    <text evidence="5">Belongs to the alanine racemase family.</text>
</comment>
<dbReference type="PRINTS" id="PR00992">
    <property type="entry name" value="ALARACEMASE"/>
</dbReference>
<dbReference type="SUPFAM" id="SSF50621">
    <property type="entry name" value="Alanine racemase C-terminal domain-like"/>
    <property type="match status" value="1"/>
</dbReference>
<dbReference type="InterPro" id="IPR000821">
    <property type="entry name" value="Ala_racemase"/>
</dbReference>
<evidence type="ECO:0000313" key="8">
    <source>
        <dbReference type="EMBL" id="WAV92203.1"/>
    </source>
</evidence>
<sequence>MTRPLVASIDIAAMQHNLSVVRSTVPRAKIWAVVKANAYGHGLERSVRAFTDADGFALIEIESAIHLREIGWKKPILLLEGFFYPHELPILARYSIAFAVHCDEQIDMLEKARLEMPVDVHLKMNTGMNRLGFLPSEYGKALERLKKIPYVRDISYMTHFANSEAEDHPALSVAEQLRRFDSATQGLKGDRNLSNSGAILLHPGIRTDWVRPGIMLYGGTPGGKTAEQYGLKPAMTLKSEIIQTQHIGEGEAIGYGSIFTAKNPMTIGVVACGYADGYPRMAPEGTPVIVNGIKTRLVGRVSMDMITVDLTPVPDAHVGSEVTLWGNGLPIDEVAEAAGTVGYELMCALSLRPRIVECW</sequence>
<dbReference type="SUPFAM" id="SSF51419">
    <property type="entry name" value="PLP-binding barrel"/>
    <property type="match status" value="1"/>
</dbReference>
<dbReference type="NCBIfam" id="TIGR00492">
    <property type="entry name" value="alr"/>
    <property type="match status" value="1"/>
</dbReference>
<feature type="active site" description="Proton acceptor; specific for L-alanine" evidence="5">
    <location>
        <position position="255"/>
    </location>
</feature>
<dbReference type="PANTHER" id="PTHR30511">
    <property type="entry name" value="ALANINE RACEMASE"/>
    <property type="match status" value="1"/>
</dbReference>
<dbReference type="CDD" id="cd06827">
    <property type="entry name" value="PLPDE_III_AR_proteobact"/>
    <property type="match status" value="1"/>
</dbReference>
<protein>
    <recommendedName>
        <fullName evidence="5">Alanine racemase</fullName>
        <ecNumber evidence="5">5.1.1.1</ecNumber>
    </recommendedName>
</protein>
<dbReference type="InterPro" id="IPR001608">
    <property type="entry name" value="Ala_racemase_N"/>
</dbReference>
<dbReference type="InterPro" id="IPR029066">
    <property type="entry name" value="PLP-binding_barrel"/>
</dbReference>
<keyword evidence="3 5" id="KW-0663">Pyridoxal phosphate</keyword>
<comment type="catalytic activity">
    <reaction evidence="1 5">
        <text>L-alanine = D-alanine</text>
        <dbReference type="Rhea" id="RHEA:20249"/>
        <dbReference type="ChEBI" id="CHEBI:57416"/>
        <dbReference type="ChEBI" id="CHEBI:57972"/>
        <dbReference type="EC" id="5.1.1.1"/>
    </reaction>
</comment>
<comment type="function">
    <text evidence="5">Catalyzes the interconversion of L-alanine and D-alanine. May also act on other amino acids.</text>
</comment>
<dbReference type="Gene3D" id="2.40.37.10">
    <property type="entry name" value="Lyase, Ornithine Decarboxylase, Chain A, domain 1"/>
    <property type="match status" value="1"/>
</dbReference>
<name>A0A9E9LC00_9BURK</name>
<evidence type="ECO:0000256" key="5">
    <source>
        <dbReference type="HAMAP-Rule" id="MF_01201"/>
    </source>
</evidence>
<dbReference type="HAMAP" id="MF_01201">
    <property type="entry name" value="Ala_racemase"/>
    <property type="match status" value="1"/>
</dbReference>
<dbReference type="AlphaFoldDB" id="A0A9E9LC00"/>
<evidence type="ECO:0000256" key="7">
    <source>
        <dbReference type="PIRSR" id="PIRSR600821-52"/>
    </source>
</evidence>
<dbReference type="Proteomes" id="UP001164819">
    <property type="component" value="Chromosome"/>
</dbReference>
<dbReference type="GO" id="GO:0008784">
    <property type="term" value="F:alanine racemase activity"/>
    <property type="evidence" value="ECO:0007669"/>
    <property type="project" value="UniProtKB-UniRule"/>
</dbReference>
<feature type="modified residue" description="N6-(pyridoxal phosphate)lysine" evidence="5 6">
    <location>
        <position position="35"/>
    </location>
</feature>
<dbReference type="RefSeq" id="WP_269284751.1">
    <property type="nucleotide sequence ID" value="NZ_CP098251.1"/>
</dbReference>
<feature type="active site" description="Proton acceptor; specific for D-alanine" evidence="5">
    <location>
        <position position="35"/>
    </location>
</feature>
<evidence type="ECO:0000256" key="2">
    <source>
        <dbReference type="ARBA" id="ARBA00001933"/>
    </source>
</evidence>
<dbReference type="InterPro" id="IPR020622">
    <property type="entry name" value="Ala_racemase_pyridoxalP-BS"/>
</dbReference>
<dbReference type="InterPro" id="IPR009006">
    <property type="entry name" value="Ala_racemase/Decarboxylase_C"/>
</dbReference>
<dbReference type="GO" id="GO:0005829">
    <property type="term" value="C:cytosol"/>
    <property type="evidence" value="ECO:0007669"/>
    <property type="project" value="TreeGrafter"/>
</dbReference>
<comment type="cofactor">
    <cofactor evidence="2 5 6">
        <name>pyridoxal 5'-phosphate</name>
        <dbReference type="ChEBI" id="CHEBI:597326"/>
    </cofactor>
</comment>
<dbReference type="GO" id="GO:0030170">
    <property type="term" value="F:pyridoxal phosphate binding"/>
    <property type="evidence" value="ECO:0007669"/>
    <property type="project" value="UniProtKB-UniRule"/>
</dbReference>
<dbReference type="GO" id="GO:0030632">
    <property type="term" value="P:D-alanine biosynthetic process"/>
    <property type="evidence" value="ECO:0007669"/>
    <property type="project" value="UniProtKB-UniRule"/>
</dbReference>
<dbReference type="InterPro" id="IPR011079">
    <property type="entry name" value="Ala_racemase_C"/>
</dbReference>
<feature type="binding site" evidence="5 7">
    <location>
        <position position="303"/>
    </location>
    <ligand>
        <name>substrate</name>
    </ligand>
</feature>
<accession>A0A9E9LC00</accession>
<proteinExistence type="inferred from homology"/>
<dbReference type="PROSITE" id="PS00395">
    <property type="entry name" value="ALANINE_RACEMASE"/>
    <property type="match status" value="1"/>
</dbReference>
<dbReference type="PANTHER" id="PTHR30511:SF0">
    <property type="entry name" value="ALANINE RACEMASE, CATABOLIC-RELATED"/>
    <property type="match status" value="1"/>
</dbReference>
<evidence type="ECO:0000256" key="4">
    <source>
        <dbReference type="ARBA" id="ARBA00023235"/>
    </source>
</evidence>
<evidence type="ECO:0000256" key="1">
    <source>
        <dbReference type="ARBA" id="ARBA00000316"/>
    </source>
</evidence>
<dbReference type="Gene3D" id="3.20.20.10">
    <property type="entry name" value="Alanine racemase"/>
    <property type="match status" value="1"/>
</dbReference>